<dbReference type="AlphaFoldDB" id="A0A067PJX7"/>
<dbReference type="EMBL" id="KL197726">
    <property type="protein sequence ID" value="KDQ55208.1"/>
    <property type="molecule type" value="Genomic_DNA"/>
</dbReference>
<evidence type="ECO:0000313" key="2">
    <source>
        <dbReference type="Proteomes" id="UP000027265"/>
    </source>
</evidence>
<dbReference type="InParanoid" id="A0A067PJX7"/>
<name>A0A067PJX7_9AGAM</name>
<protein>
    <submittedName>
        <fullName evidence="1">Uncharacterized protein</fullName>
    </submittedName>
</protein>
<gene>
    <name evidence="1" type="ORF">JAAARDRAFT_344597</name>
</gene>
<accession>A0A067PJX7</accession>
<dbReference type="Proteomes" id="UP000027265">
    <property type="component" value="Unassembled WGS sequence"/>
</dbReference>
<dbReference type="OrthoDB" id="3264508at2759"/>
<evidence type="ECO:0000313" key="1">
    <source>
        <dbReference type="EMBL" id="KDQ55208.1"/>
    </source>
</evidence>
<reference evidence="2" key="1">
    <citation type="journal article" date="2014" name="Proc. Natl. Acad. Sci. U.S.A.">
        <title>Extensive sampling of basidiomycete genomes demonstrates inadequacy of the white-rot/brown-rot paradigm for wood decay fungi.</title>
        <authorList>
            <person name="Riley R."/>
            <person name="Salamov A.A."/>
            <person name="Brown D.W."/>
            <person name="Nagy L.G."/>
            <person name="Floudas D."/>
            <person name="Held B.W."/>
            <person name="Levasseur A."/>
            <person name="Lombard V."/>
            <person name="Morin E."/>
            <person name="Otillar R."/>
            <person name="Lindquist E.A."/>
            <person name="Sun H."/>
            <person name="LaButti K.M."/>
            <person name="Schmutz J."/>
            <person name="Jabbour D."/>
            <person name="Luo H."/>
            <person name="Baker S.E."/>
            <person name="Pisabarro A.G."/>
            <person name="Walton J.D."/>
            <person name="Blanchette R.A."/>
            <person name="Henrissat B."/>
            <person name="Martin F."/>
            <person name="Cullen D."/>
            <person name="Hibbett D.S."/>
            <person name="Grigoriev I.V."/>
        </authorList>
    </citation>
    <scope>NUCLEOTIDE SEQUENCE [LARGE SCALE GENOMIC DNA]</scope>
    <source>
        <strain evidence="2">MUCL 33604</strain>
    </source>
</reference>
<organism evidence="1 2">
    <name type="scientific">Jaapia argillacea MUCL 33604</name>
    <dbReference type="NCBI Taxonomy" id="933084"/>
    <lineage>
        <taxon>Eukaryota</taxon>
        <taxon>Fungi</taxon>
        <taxon>Dikarya</taxon>
        <taxon>Basidiomycota</taxon>
        <taxon>Agaricomycotina</taxon>
        <taxon>Agaricomycetes</taxon>
        <taxon>Agaricomycetidae</taxon>
        <taxon>Jaapiales</taxon>
        <taxon>Jaapiaceae</taxon>
        <taxon>Jaapia</taxon>
    </lineage>
</organism>
<proteinExistence type="predicted"/>
<dbReference type="HOGENOM" id="CLU_2346995_0_0_1"/>
<sequence>MRGLEELTVCYYMRLKSPTIIPSLPSLRKLTINHTGTPISSTTQTFLFTSFTIRMIKNSRRRRMLAIIHDEVGRVKLDDLVSGLVSQEGGGWGFERG</sequence>
<keyword evidence="2" id="KW-1185">Reference proteome</keyword>